<reference evidence="1" key="1">
    <citation type="submission" date="2023-01" db="EMBL/GenBank/DDBJ databases">
        <title>The chitinases involved in constricting ring structure development in the nematode-trapping fungus Drechslerella dactyloides.</title>
        <authorList>
            <person name="Wang R."/>
            <person name="Zhang L."/>
            <person name="Tang P."/>
            <person name="Li S."/>
            <person name="Liang L."/>
        </authorList>
    </citation>
    <scope>NUCLEOTIDE SEQUENCE</scope>
    <source>
        <strain evidence="1">YMF1.00031</strain>
    </source>
</reference>
<organism evidence="1 2">
    <name type="scientific">Drechslerella dactyloides</name>
    <name type="common">Nematode-trapping fungus</name>
    <name type="synonym">Arthrobotrys dactyloides</name>
    <dbReference type="NCBI Taxonomy" id="74499"/>
    <lineage>
        <taxon>Eukaryota</taxon>
        <taxon>Fungi</taxon>
        <taxon>Dikarya</taxon>
        <taxon>Ascomycota</taxon>
        <taxon>Pezizomycotina</taxon>
        <taxon>Orbiliomycetes</taxon>
        <taxon>Orbiliales</taxon>
        <taxon>Orbiliaceae</taxon>
        <taxon>Drechslerella</taxon>
    </lineage>
</organism>
<proteinExistence type="predicted"/>
<dbReference type="AlphaFoldDB" id="A0AAD6NJ64"/>
<dbReference type="Proteomes" id="UP001221413">
    <property type="component" value="Unassembled WGS sequence"/>
</dbReference>
<comment type="caution">
    <text evidence="1">The sequence shown here is derived from an EMBL/GenBank/DDBJ whole genome shotgun (WGS) entry which is preliminary data.</text>
</comment>
<gene>
    <name evidence="1" type="ORF">Dda_4498</name>
</gene>
<evidence type="ECO:0000313" key="1">
    <source>
        <dbReference type="EMBL" id="KAJ6260274.1"/>
    </source>
</evidence>
<name>A0AAD6NJ64_DREDA</name>
<evidence type="ECO:0000313" key="2">
    <source>
        <dbReference type="Proteomes" id="UP001221413"/>
    </source>
</evidence>
<sequence>MAPTAQVIFSCGHRKQIRYSGPPEDQANELAKVRKGLEGFFSFRFGLRRHLTSSTAAKPMILATEPCPRLLAVDKVVLIDSTTGNIAV</sequence>
<keyword evidence="2" id="KW-1185">Reference proteome</keyword>
<dbReference type="EMBL" id="JAQGDS010000005">
    <property type="protein sequence ID" value="KAJ6260274.1"/>
    <property type="molecule type" value="Genomic_DNA"/>
</dbReference>
<accession>A0AAD6NJ64</accession>
<protein>
    <submittedName>
        <fullName evidence="1">Uncharacterized protein</fullName>
    </submittedName>
</protein>